<comment type="caution">
    <text evidence="2">The sequence shown here is derived from an EMBL/GenBank/DDBJ whole genome shotgun (WGS) entry which is preliminary data.</text>
</comment>
<dbReference type="AlphaFoldDB" id="A0A9X3WKX7"/>
<keyword evidence="1" id="KW-0472">Membrane</keyword>
<sequence length="31" mass="3539">MSDVQIMIMTGIFIVAFVNLIIVLIDKMNKK</sequence>
<keyword evidence="1" id="KW-1133">Transmembrane helix</keyword>
<accession>A0A9X3WKX7</accession>
<protein>
    <submittedName>
        <fullName evidence="2">Holin-like toxin</fullName>
    </submittedName>
</protein>
<feature type="transmembrane region" description="Helical" evidence="1">
    <location>
        <begin position="6"/>
        <end position="25"/>
    </location>
</feature>
<dbReference type="Proteomes" id="UP001145072">
    <property type="component" value="Unassembled WGS sequence"/>
</dbReference>
<keyword evidence="1" id="KW-0812">Transmembrane</keyword>
<evidence type="ECO:0000313" key="3">
    <source>
        <dbReference type="Proteomes" id="UP001145072"/>
    </source>
</evidence>
<dbReference type="EMBL" id="JAMQJZ010000015">
    <property type="protein sequence ID" value="MDC3422007.1"/>
    <property type="molecule type" value="Genomic_DNA"/>
</dbReference>
<dbReference type="Pfam" id="PF16935">
    <property type="entry name" value="Hol_Tox"/>
    <property type="match status" value="1"/>
</dbReference>
<dbReference type="RefSeq" id="WP_259870319.1">
    <property type="nucleotide sequence ID" value="NZ_JAMQJZ010000015.1"/>
</dbReference>
<dbReference type="InterPro" id="IPR031616">
    <property type="entry name" value="BsrE-like"/>
</dbReference>
<name>A0A9X3WKX7_9BACI</name>
<reference evidence="2" key="1">
    <citation type="submission" date="2022-06" db="EMBL/GenBank/DDBJ databases">
        <title>Aquibacillus sp. a new bacterium isolated from soil saline samples.</title>
        <authorList>
            <person name="Galisteo C."/>
            <person name="De La Haba R."/>
            <person name="Sanchez-Porro C."/>
            <person name="Ventosa A."/>
        </authorList>
    </citation>
    <scope>NUCLEOTIDE SEQUENCE</scope>
    <source>
        <strain evidence="2">JCM 12387</strain>
    </source>
</reference>
<evidence type="ECO:0000256" key="1">
    <source>
        <dbReference type="SAM" id="Phobius"/>
    </source>
</evidence>
<keyword evidence="3" id="KW-1185">Reference proteome</keyword>
<proteinExistence type="predicted"/>
<evidence type="ECO:0000313" key="2">
    <source>
        <dbReference type="EMBL" id="MDC3422007.1"/>
    </source>
</evidence>
<organism evidence="2 3">
    <name type="scientific">Aquibacillus koreensis</name>
    <dbReference type="NCBI Taxonomy" id="279446"/>
    <lineage>
        <taxon>Bacteria</taxon>
        <taxon>Bacillati</taxon>
        <taxon>Bacillota</taxon>
        <taxon>Bacilli</taxon>
        <taxon>Bacillales</taxon>
        <taxon>Bacillaceae</taxon>
        <taxon>Aquibacillus</taxon>
    </lineage>
</organism>
<gene>
    <name evidence="2" type="ORF">NC661_16670</name>
</gene>